<protein>
    <recommendedName>
        <fullName evidence="3">PGG domain-containing protein</fullName>
    </recommendedName>
</protein>
<feature type="domain" description="PGG" evidence="3">
    <location>
        <begin position="278"/>
        <end position="378"/>
    </location>
</feature>
<dbReference type="InterPro" id="IPR002110">
    <property type="entry name" value="Ankyrin_rpt"/>
</dbReference>
<dbReference type="InterPro" id="IPR036770">
    <property type="entry name" value="Ankyrin_rpt-contain_sf"/>
</dbReference>
<evidence type="ECO:0000256" key="2">
    <source>
        <dbReference type="SAM" id="Phobius"/>
    </source>
</evidence>
<dbReference type="PANTHER" id="PTHR24128:SF24">
    <property type="entry name" value="ANKYRIN REPEAT PROTEIN"/>
    <property type="match status" value="1"/>
</dbReference>
<feature type="repeat" description="ANK" evidence="1">
    <location>
        <begin position="55"/>
        <end position="76"/>
    </location>
</feature>
<keyword evidence="2" id="KW-0812">Transmembrane</keyword>
<dbReference type="AlphaFoldDB" id="A0A978VG22"/>
<evidence type="ECO:0000313" key="4">
    <source>
        <dbReference type="EMBL" id="KAH7529311.1"/>
    </source>
</evidence>
<keyword evidence="1" id="KW-0040">ANK repeat</keyword>
<dbReference type="PROSITE" id="PS50297">
    <property type="entry name" value="ANK_REP_REGION"/>
    <property type="match status" value="2"/>
</dbReference>
<dbReference type="SUPFAM" id="SSF48403">
    <property type="entry name" value="Ankyrin repeat"/>
    <property type="match status" value="1"/>
</dbReference>
<evidence type="ECO:0000313" key="5">
    <source>
        <dbReference type="Proteomes" id="UP000813462"/>
    </source>
</evidence>
<dbReference type="Pfam" id="PF12796">
    <property type="entry name" value="Ank_2"/>
    <property type="match status" value="1"/>
</dbReference>
<accession>A0A978VG22</accession>
<name>A0A978VG22_ZIZJJ</name>
<feature type="transmembrane region" description="Helical" evidence="2">
    <location>
        <begin position="368"/>
        <end position="388"/>
    </location>
</feature>
<dbReference type="Pfam" id="PF13857">
    <property type="entry name" value="Ank_5"/>
    <property type="match status" value="1"/>
</dbReference>
<dbReference type="SMART" id="SM00248">
    <property type="entry name" value="ANK"/>
    <property type="match status" value="6"/>
</dbReference>
<dbReference type="Pfam" id="PF13962">
    <property type="entry name" value="PGG"/>
    <property type="match status" value="1"/>
</dbReference>
<feature type="repeat" description="ANK" evidence="1">
    <location>
        <begin position="177"/>
        <end position="201"/>
    </location>
</feature>
<dbReference type="Gene3D" id="1.25.40.20">
    <property type="entry name" value="Ankyrin repeat-containing domain"/>
    <property type="match status" value="2"/>
</dbReference>
<evidence type="ECO:0000259" key="3">
    <source>
        <dbReference type="Pfam" id="PF13962"/>
    </source>
</evidence>
<dbReference type="PROSITE" id="PS50088">
    <property type="entry name" value="ANK_REPEAT"/>
    <property type="match status" value="2"/>
</dbReference>
<sequence length="389" mass="43943">MLYRSINNDPDILKRIEKVPFIDTPLHIAASNGKIIFAKVLMSLKASFARKLNPNGYTPLHLALRNKQWDMVRLLLCWEPDLVRVRGREGQTPLHHLAKKGEDHHHQEQKLQLLVKFLLFCPMSIQDRTTQKETALHIAVKDENSGAFDILLGGLRRASYEGSEIHELEIINLKDGDGNNVLHIATDRNQSQVVEILLENSKIDVNAKNSRGMTALDISFEKISNPIYKEVRDRLLTAGAKKAESLPRVSSSVHQLRSKVPLTEQLSIIVIRFKNNLTNESRNLLVVVATMVTTVIYQAALSPPGEVWQDNDNNTARTSNNYRVAHRAGRVTMGTGDFFCLYCCNSITLFAKTMVMAHLLCKGKISNLLSVLLFLYILDYILSLVDIWP</sequence>
<feature type="transmembrane region" description="Helical" evidence="2">
    <location>
        <begin position="339"/>
        <end position="361"/>
    </location>
</feature>
<dbReference type="InterPro" id="IPR026961">
    <property type="entry name" value="PGG_dom"/>
</dbReference>
<reference evidence="4" key="1">
    <citation type="journal article" date="2021" name="Front. Plant Sci.">
        <title>Chromosome-Scale Genome Assembly for Chinese Sour Jujube and Insights Into Its Genome Evolution and Domestication Signature.</title>
        <authorList>
            <person name="Shen L.-Y."/>
            <person name="Luo H."/>
            <person name="Wang X.-L."/>
            <person name="Wang X.-M."/>
            <person name="Qiu X.-J."/>
            <person name="Liu H."/>
            <person name="Zhou S.-S."/>
            <person name="Jia K.-H."/>
            <person name="Nie S."/>
            <person name="Bao Y.-T."/>
            <person name="Zhang R.-G."/>
            <person name="Yun Q.-Z."/>
            <person name="Chai Y.-H."/>
            <person name="Lu J.-Y."/>
            <person name="Li Y."/>
            <person name="Zhao S.-W."/>
            <person name="Mao J.-F."/>
            <person name="Jia S.-G."/>
            <person name="Mao Y.-M."/>
        </authorList>
    </citation>
    <scope>NUCLEOTIDE SEQUENCE</scope>
    <source>
        <strain evidence="4">AT0</strain>
        <tissue evidence="4">Leaf</tissue>
    </source>
</reference>
<keyword evidence="2" id="KW-0472">Membrane</keyword>
<gene>
    <name evidence="4" type="ORF">FEM48_Zijuj05G0171000</name>
</gene>
<comment type="caution">
    <text evidence="4">The sequence shown here is derived from an EMBL/GenBank/DDBJ whole genome shotgun (WGS) entry which is preliminary data.</text>
</comment>
<organism evidence="4 5">
    <name type="scientific">Ziziphus jujuba var. spinosa</name>
    <dbReference type="NCBI Taxonomy" id="714518"/>
    <lineage>
        <taxon>Eukaryota</taxon>
        <taxon>Viridiplantae</taxon>
        <taxon>Streptophyta</taxon>
        <taxon>Embryophyta</taxon>
        <taxon>Tracheophyta</taxon>
        <taxon>Spermatophyta</taxon>
        <taxon>Magnoliopsida</taxon>
        <taxon>eudicotyledons</taxon>
        <taxon>Gunneridae</taxon>
        <taxon>Pentapetalae</taxon>
        <taxon>rosids</taxon>
        <taxon>fabids</taxon>
        <taxon>Rosales</taxon>
        <taxon>Rhamnaceae</taxon>
        <taxon>Paliureae</taxon>
        <taxon>Ziziphus</taxon>
    </lineage>
</organism>
<feature type="transmembrane region" description="Helical" evidence="2">
    <location>
        <begin position="284"/>
        <end position="301"/>
    </location>
</feature>
<dbReference type="Proteomes" id="UP000813462">
    <property type="component" value="Unassembled WGS sequence"/>
</dbReference>
<keyword evidence="2" id="KW-1133">Transmembrane helix</keyword>
<evidence type="ECO:0000256" key="1">
    <source>
        <dbReference type="PROSITE-ProRule" id="PRU00023"/>
    </source>
</evidence>
<dbReference type="EMBL" id="JAEACU010000005">
    <property type="protein sequence ID" value="KAH7529311.1"/>
    <property type="molecule type" value="Genomic_DNA"/>
</dbReference>
<dbReference type="PANTHER" id="PTHR24128">
    <property type="entry name" value="HOMEOBOX PROTEIN WARIAI"/>
    <property type="match status" value="1"/>
</dbReference>
<proteinExistence type="predicted"/>
<dbReference type="OrthoDB" id="2157354at2759"/>